<dbReference type="GO" id="GO:0009277">
    <property type="term" value="C:fungal-type cell wall"/>
    <property type="evidence" value="ECO:0007669"/>
    <property type="project" value="TreeGrafter"/>
</dbReference>
<dbReference type="GO" id="GO:0005975">
    <property type="term" value="P:carbohydrate metabolic process"/>
    <property type="evidence" value="ECO:0007669"/>
    <property type="project" value="InterPro"/>
</dbReference>
<evidence type="ECO:0000256" key="15">
    <source>
        <dbReference type="SAM" id="SignalP"/>
    </source>
</evidence>
<evidence type="ECO:0000256" key="14">
    <source>
        <dbReference type="SAM" id="Phobius"/>
    </source>
</evidence>
<evidence type="ECO:0000256" key="13">
    <source>
        <dbReference type="SAM" id="MobiDB-lite"/>
    </source>
</evidence>
<organism evidence="17 18">
    <name type="scientific">Lasiosphaeris hirsuta</name>
    <dbReference type="NCBI Taxonomy" id="260670"/>
    <lineage>
        <taxon>Eukaryota</taxon>
        <taxon>Fungi</taxon>
        <taxon>Dikarya</taxon>
        <taxon>Ascomycota</taxon>
        <taxon>Pezizomycotina</taxon>
        <taxon>Sordariomycetes</taxon>
        <taxon>Sordariomycetidae</taxon>
        <taxon>Sordariales</taxon>
        <taxon>Lasiosphaeriaceae</taxon>
        <taxon>Lasiosphaeris</taxon>
    </lineage>
</organism>
<feature type="compositionally biased region" description="Gly residues" evidence="13">
    <location>
        <begin position="550"/>
        <end position="559"/>
    </location>
</feature>
<dbReference type="GO" id="GO:0016757">
    <property type="term" value="F:glycosyltransferase activity"/>
    <property type="evidence" value="ECO:0007669"/>
    <property type="project" value="UniProtKB-KW"/>
</dbReference>
<feature type="compositionally biased region" description="Polar residues" evidence="13">
    <location>
        <begin position="527"/>
        <end position="549"/>
    </location>
</feature>
<feature type="compositionally biased region" description="Polar residues" evidence="13">
    <location>
        <begin position="561"/>
        <end position="570"/>
    </location>
</feature>
<gene>
    <name evidence="17" type="ORF">B0H67DRAFT_551350</name>
</gene>
<keyword evidence="14" id="KW-1133">Transmembrane helix</keyword>
<keyword evidence="11" id="KW-0961">Cell wall biogenesis/degradation</keyword>
<feature type="signal peptide" evidence="15">
    <location>
        <begin position="1"/>
        <end position="24"/>
    </location>
</feature>
<evidence type="ECO:0000259" key="16">
    <source>
        <dbReference type="PROSITE" id="PS51762"/>
    </source>
</evidence>
<keyword evidence="18" id="KW-1185">Reference proteome</keyword>
<feature type="transmembrane region" description="Helical" evidence="14">
    <location>
        <begin position="301"/>
        <end position="323"/>
    </location>
</feature>
<dbReference type="Gene3D" id="2.60.120.200">
    <property type="match status" value="1"/>
</dbReference>
<dbReference type="GO" id="GO:0031505">
    <property type="term" value="P:fungal-type cell wall organization"/>
    <property type="evidence" value="ECO:0007669"/>
    <property type="project" value="TreeGrafter"/>
</dbReference>
<keyword evidence="6 15" id="KW-0732">Signal</keyword>
<keyword evidence="14" id="KW-0812">Transmembrane</keyword>
<dbReference type="AlphaFoldDB" id="A0AA40E5L5"/>
<dbReference type="PANTHER" id="PTHR10963">
    <property type="entry name" value="GLYCOSYL HYDROLASE-RELATED"/>
    <property type="match status" value="1"/>
</dbReference>
<reference evidence="17" key="1">
    <citation type="submission" date="2023-06" db="EMBL/GenBank/DDBJ databases">
        <title>Genome-scale phylogeny and comparative genomics of the fungal order Sordariales.</title>
        <authorList>
            <consortium name="Lawrence Berkeley National Laboratory"/>
            <person name="Hensen N."/>
            <person name="Bonometti L."/>
            <person name="Westerberg I."/>
            <person name="Brannstrom I.O."/>
            <person name="Guillou S."/>
            <person name="Cros-Aarteil S."/>
            <person name="Calhoun S."/>
            <person name="Haridas S."/>
            <person name="Kuo A."/>
            <person name="Mondo S."/>
            <person name="Pangilinan J."/>
            <person name="Riley R."/>
            <person name="Labutti K."/>
            <person name="Andreopoulos B."/>
            <person name="Lipzen A."/>
            <person name="Chen C."/>
            <person name="Yanf M."/>
            <person name="Daum C."/>
            <person name="Ng V."/>
            <person name="Clum A."/>
            <person name="Steindorff A."/>
            <person name="Ohm R."/>
            <person name="Martin F."/>
            <person name="Silar P."/>
            <person name="Natvig D."/>
            <person name="Lalanne C."/>
            <person name="Gautier V."/>
            <person name="Ament-Velasquez S.L."/>
            <person name="Kruys A."/>
            <person name="Hutchinson M.I."/>
            <person name="Powell A.J."/>
            <person name="Barry K."/>
            <person name="Miller A.N."/>
            <person name="Grigoriev I.V."/>
            <person name="Debuchy R."/>
            <person name="Gladieux P."/>
            <person name="Thoren M.H."/>
            <person name="Johannesson H."/>
        </authorList>
    </citation>
    <scope>NUCLEOTIDE SEQUENCE</scope>
    <source>
        <strain evidence="17">SMH4607-1</strain>
    </source>
</reference>
<dbReference type="InterPro" id="IPR050546">
    <property type="entry name" value="Glycosyl_Hydrlase_16"/>
</dbReference>
<dbReference type="EC" id="3.2.1.14" evidence="3"/>
<name>A0AA40E5L5_9PEZI</name>
<keyword evidence="10" id="KW-0326">Glycosidase</keyword>
<comment type="similarity">
    <text evidence="12">Belongs to the glycosyl hydrolase 16 family. CRH1 subfamily.</text>
</comment>
<keyword evidence="9" id="KW-0325">Glycoprotein</keyword>
<sequence length="583" mass="62975">MLLPRSFLSAAVLLASTTFQHVAAQVTTDCFPMNTTCPPDPALGMDIAFNFNQTPKAGTWDTTVGPVTYNANEGAQFILKKQGDSPTLRTRFYFFFGRTEVIMKAATGTGIISSVMFLSDNLDEIDWEFKGGNSTHVFSNYFGKGVQDFHNGGEHAVSGSVHDYHNYTTVWTKDALVFYIDGGVVRTLLPKDANNTHFYPQTPMRLSIGIWAGGDPTLSKGTREWAGGDTDYTKGPFNMLVKSVQVEDYSNGKEYVYGDKTGSWQSIKVVEGNSTVKDEINKVPEPTVAEKFNNLSPTAKIAIYASAAGVGGILVIFALFYCIRQRRRGAREARLAEAKAEQERMELERFRKAGVDPDSFADQATEYSALDMRRDGLSDNNSYSVPPTPNEKWEKAAAVGVGAGAGVAAANAMRSPVPLLRENAQSPRVSPPNSANPFNDPYTDRPANTRSPAPSFPNVNPHEGSRPPAPYNNGTQPPPGAGMAMGMGMGAAGQQYPHPATRSFSTPDTQMRGGSPGFQQPGFGGMQRTNSPAQVAQRMPQRSYTSNTSYGGGFGGAHGGQQDTSYNNGSPNGGQYWGNGNYR</sequence>
<keyword evidence="7 17" id="KW-0378">Hydrolase</keyword>
<comment type="catalytic activity">
    <reaction evidence="1">
        <text>Random endo-hydrolysis of N-acetyl-beta-D-glucosaminide (1-&gt;4)-beta-linkages in chitin and chitodextrins.</text>
        <dbReference type="EC" id="3.2.1.14"/>
    </reaction>
</comment>
<evidence type="ECO:0000256" key="10">
    <source>
        <dbReference type="ARBA" id="ARBA00023295"/>
    </source>
</evidence>
<evidence type="ECO:0000256" key="3">
    <source>
        <dbReference type="ARBA" id="ARBA00012729"/>
    </source>
</evidence>
<evidence type="ECO:0000256" key="7">
    <source>
        <dbReference type="ARBA" id="ARBA00022801"/>
    </source>
</evidence>
<evidence type="ECO:0000256" key="12">
    <source>
        <dbReference type="ARBA" id="ARBA00038074"/>
    </source>
</evidence>
<comment type="caution">
    <text evidence="17">The sequence shown here is derived from an EMBL/GenBank/DDBJ whole genome shotgun (WGS) entry which is preliminary data.</text>
</comment>
<accession>A0AA40E5L5</accession>
<dbReference type="PANTHER" id="PTHR10963:SF27">
    <property type="entry name" value="GLYCOSIDASE-RELATED"/>
    <property type="match status" value="1"/>
</dbReference>
<feature type="chain" id="PRO_5041329015" description="chitinase" evidence="15">
    <location>
        <begin position="25"/>
        <end position="583"/>
    </location>
</feature>
<keyword evidence="4" id="KW-0328">Glycosyltransferase</keyword>
<dbReference type="GO" id="GO:0016020">
    <property type="term" value="C:membrane"/>
    <property type="evidence" value="ECO:0007669"/>
    <property type="project" value="UniProtKB-SubCell"/>
</dbReference>
<protein>
    <recommendedName>
        <fullName evidence="3">chitinase</fullName>
        <ecNumber evidence="3">3.2.1.14</ecNumber>
    </recommendedName>
</protein>
<evidence type="ECO:0000256" key="6">
    <source>
        <dbReference type="ARBA" id="ARBA00022729"/>
    </source>
</evidence>
<evidence type="ECO:0000256" key="8">
    <source>
        <dbReference type="ARBA" id="ARBA00023136"/>
    </source>
</evidence>
<dbReference type="CDD" id="cd02183">
    <property type="entry name" value="GH16_fungal_CRH1_transglycosylase"/>
    <property type="match status" value="1"/>
</dbReference>
<evidence type="ECO:0000313" key="17">
    <source>
        <dbReference type="EMBL" id="KAK0725902.1"/>
    </source>
</evidence>
<dbReference type="EMBL" id="JAUKUA010000002">
    <property type="protein sequence ID" value="KAK0725902.1"/>
    <property type="molecule type" value="Genomic_DNA"/>
</dbReference>
<evidence type="ECO:0000256" key="11">
    <source>
        <dbReference type="ARBA" id="ARBA00023316"/>
    </source>
</evidence>
<dbReference type="InterPro" id="IPR013320">
    <property type="entry name" value="ConA-like_dom_sf"/>
</dbReference>
<feature type="compositionally biased region" description="Polar residues" evidence="13">
    <location>
        <begin position="423"/>
        <end position="437"/>
    </location>
</feature>
<keyword evidence="8 14" id="KW-0472">Membrane</keyword>
<dbReference type="PROSITE" id="PS51762">
    <property type="entry name" value="GH16_2"/>
    <property type="match status" value="1"/>
</dbReference>
<proteinExistence type="inferred from homology"/>
<evidence type="ECO:0000256" key="9">
    <source>
        <dbReference type="ARBA" id="ARBA00023180"/>
    </source>
</evidence>
<evidence type="ECO:0000313" key="18">
    <source>
        <dbReference type="Proteomes" id="UP001172102"/>
    </source>
</evidence>
<evidence type="ECO:0000256" key="2">
    <source>
        <dbReference type="ARBA" id="ARBA00004370"/>
    </source>
</evidence>
<feature type="domain" description="GH16" evidence="16">
    <location>
        <begin position="31"/>
        <end position="241"/>
    </location>
</feature>
<keyword evidence="5" id="KW-0808">Transferase</keyword>
<evidence type="ECO:0000256" key="5">
    <source>
        <dbReference type="ARBA" id="ARBA00022679"/>
    </source>
</evidence>
<evidence type="ECO:0000256" key="1">
    <source>
        <dbReference type="ARBA" id="ARBA00000822"/>
    </source>
</evidence>
<dbReference type="Pfam" id="PF00722">
    <property type="entry name" value="Glyco_hydro_16"/>
    <property type="match status" value="1"/>
</dbReference>
<evidence type="ECO:0000256" key="4">
    <source>
        <dbReference type="ARBA" id="ARBA00022676"/>
    </source>
</evidence>
<comment type="subcellular location">
    <subcellularLocation>
        <location evidence="2">Membrane</location>
    </subcellularLocation>
</comment>
<dbReference type="SUPFAM" id="SSF49899">
    <property type="entry name" value="Concanavalin A-like lectins/glucanases"/>
    <property type="match status" value="1"/>
</dbReference>
<dbReference type="InterPro" id="IPR000757">
    <property type="entry name" value="Beta-glucanase-like"/>
</dbReference>
<dbReference type="Proteomes" id="UP001172102">
    <property type="component" value="Unassembled WGS sequence"/>
</dbReference>
<feature type="region of interest" description="Disordered" evidence="13">
    <location>
        <begin position="423"/>
        <end position="583"/>
    </location>
</feature>
<dbReference type="GO" id="GO:0008843">
    <property type="term" value="F:endochitinase activity"/>
    <property type="evidence" value="ECO:0007669"/>
    <property type="project" value="UniProtKB-EC"/>
</dbReference>